<name>A0A212J9C8_9BACT</name>
<evidence type="ECO:0000259" key="3">
    <source>
        <dbReference type="Pfam" id="PF18935"/>
    </source>
</evidence>
<evidence type="ECO:0000256" key="2">
    <source>
        <dbReference type="SAM" id="SignalP"/>
    </source>
</evidence>
<organism evidence="4">
    <name type="scientific">uncultured Dysgonomonas sp</name>
    <dbReference type="NCBI Taxonomy" id="206096"/>
    <lineage>
        <taxon>Bacteria</taxon>
        <taxon>Pseudomonadati</taxon>
        <taxon>Bacteroidota</taxon>
        <taxon>Bacteroidia</taxon>
        <taxon>Bacteroidales</taxon>
        <taxon>Dysgonomonadaceae</taxon>
        <taxon>Dysgonomonas</taxon>
        <taxon>environmental samples</taxon>
    </lineage>
</organism>
<feature type="transmembrane region" description="Helical" evidence="1">
    <location>
        <begin position="169"/>
        <end position="187"/>
    </location>
</feature>
<keyword evidence="1" id="KW-1133">Transmembrane helix</keyword>
<feature type="chain" id="PRO_5012081001" description="DUF5683 domain-containing protein" evidence="2">
    <location>
        <begin position="23"/>
        <end position="227"/>
    </location>
</feature>
<gene>
    <name evidence="4" type="ORF">KL86DYS1_11552</name>
</gene>
<keyword evidence="2" id="KW-0732">Signal</keyword>
<accession>A0A212J9C8</accession>
<dbReference type="InterPro" id="IPR043738">
    <property type="entry name" value="DUF5683"/>
</dbReference>
<reference evidence="4" key="1">
    <citation type="submission" date="2016-04" db="EMBL/GenBank/DDBJ databases">
        <authorList>
            <person name="Evans L.H."/>
            <person name="Alamgir A."/>
            <person name="Owens N."/>
            <person name="Weber N.D."/>
            <person name="Virtaneva K."/>
            <person name="Barbian K."/>
            <person name="Babar A."/>
            <person name="Rosenke K."/>
        </authorList>
    </citation>
    <scope>NUCLEOTIDE SEQUENCE</scope>
    <source>
        <strain evidence="4">86-1</strain>
    </source>
</reference>
<dbReference type="RefSeq" id="WP_296939606.1">
    <property type="nucleotide sequence ID" value="NZ_LT599032.1"/>
</dbReference>
<feature type="transmembrane region" description="Helical" evidence="1">
    <location>
        <begin position="92"/>
        <end position="111"/>
    </location>
</feature>
<dbReference type="EMBL" id="FLUM01000001">
    <property type="protein sequence ID" value="SBV96053.1"/>
    <property type="molecule type" value="Genomic_DNA"/>
</dbReference>
<feature type="signal peptide" evidence="2">
    <location>
        <begin position="1"/>
        <end position="22"/>
    </location>
</feature>
<keyword evidence="1" id="KW-0472">Membrane</keyword>
<keyword evidence="1" id="KW-0812">Transmembrane</keyword>
<evidence type="ECO:0000256" key="1">
    <source>
        <dbReference type="SAM" id="Phobius"/>
    </source>
</evidence>
<dbReference type="AlphaFoldDB" id="A0A212J9C8"/>
<protein>
    <recommendedName>
        <fullName evidence="3">DUF5683 domain-containing protein</fullName>
    </recommendedName>
</protein>
<dbReference type="Pfam" id="PF18935">
    <property type="entry name" value="DUF5683"/>
    <property type="match status" value="1"/>
</dbReference>
<evidence type="ECO:0000313" key="4">
    <source>
        <dbReference type="EMBL" id="SBV96053.1"/>
    </source>
</evidence>
<sequence length="227" mass="25542">MRRGLFICLWCILGGTLLPLNAQEPQVQDSVLRSDSKRLPADTVKPLISEKAVVLVDSVITISKHEFKPDSKKAVIYSAIFPGLGQFYNRKYWKLPIVYGGALGLTYAITWNGRVYNDYNQAFRDLVTGSGTSYTNYLRPGQTVDDYGRDRLQSALKSKKDFYRRNRDLAIIAAVGVYALCMIDAYVDAQLYDFDMSPDLSMRVTPVFWPATSYSKASVGLQCSINF</sequence>
<feature type="domain" description="DUF5683" evidence="3">
    <location>
        <begin position="68"/>
        <end position="227"/>
    </location>
</feature>
<proteinExistence type="predicted"/>